<evidence type="ECO:0000256" key="1">
    <source>
        <dbReference type="SAM" id="Phobius"/>
    </source>
</evidence>
<dbReference type="AlphaFoldDB" id="A0AAV8W7H7"/>
<feature type="signal peptide" evidence="2">
    <location>
        <begin position="1"/>
        <end position="27"/>
    </location>
</feature>
<gene>
    <name evidence="3" type="ORF">NQ315_004226</name>
</gene>
<evidence type="ECO:0000313" key="4">
    <source>
        <dbReference type="Proteomes" id="UP001159042"/>
    </source>
</evidence>
<feature type="transmembrane region" description="Helical" evidence="1">
    <location>
        <begin position="51"/>
        <end position="72"/>
    </location>
</feature>
<dbReference type="Proteomes" id="UP001159042">
    <property type="component" value="Unassembled WGS sequence"/>
</dbReference>
<evidence type="ECO:0000256" key="2">
    <source>
        <dbReference type="SAM" id="SignalP"/>
    </source>
</evidence>
<feature type="chain" id="PRO_5043866185" evidence="2">
    <location>
        <begin position="28"/>
        <end position="94"/>
    </location>
</feature>
<comment type="caution">
    <text evidence="3">The sequence shown here is derived from an EMBL/GenBank/DDBJ whole genome shotgun (WGS) entry which is preliminary data.</text>
</comment>
<protein>
    <submittedName>
        <fullName evidence="3">Uncharacterized protein</fullName>
    </submittedName>
</protein>
<keyword evidence="1" id="KW-1133">Transmembrane helix</keyword>
<keyword evidence="1" id="KW-0472">Membrane</keyword>
<proteinExistence type="predicted"/>
<accession>A0AAV8W7H7</accession>
<name>A0AAV8W7H7_9CUCU</name>
<keyword evidence="2" id="KW-0732">Signal</keyword>
<keyword evidence="4" id="KW-1185">Reference proteome</keyword>
<reference evidence="3 4" key="1">
    <citation type="journal article" date="2023" name="Insect Mol. Biol.">
        <title>Genome sequencing provides insights into the evolution of gene families encoding plant cell wall-degrading enzymes in longhorned beetles.</title>
        <authorList>
            <person name="Shin N.R."/>
            <person name="Okamura Y."/>
            <person name="Kirsch R."/>
            <person name="Pauchet Y."/>
        </authorList>
    </citation>
    <scope>NUCLEOTIDE SEQUENCE [LARGE SCALE GENOMIC DNA]</scope>
    <source>
        <strain evidence="3">EAD_L_NR</strain>
    </source>
</reference>
<dbReference type="EMBL" id="JANEYG010000007">
    <property type="protein sequence ID" value="KAJ8922287.1"/>
    <property type="molecule type" value="Genomic_DNA"/>
</dbReference>
<sequence length="94" mass="10508">MKKPHSVFTISLLVLLCVLILSQEAEARRKILRGRKTLTRWYMRKPAIPAWAVATIVGVVQIAFGGAIYILLKICILDKPIQPRYQQVVPAGAP</sequence>
<organism evidence="3 4">
    <name type="scientific">Exocentrus adspersus</name>
    <dbReference type="NCBI Taxonomy" id="1586481"/>
    <lineage>
        <taxon>Eukaryota</taxon>
        <taxon>Metazoa</taxon>
        <taxon>Ecdysozoa</taxon>
        <taxon>Arthropoda</taxon>
        <taxon>Hexapoda</taxon>
        <taxon>Insecta</taxon>
        <taxon>Pterygota</taxon>
        <taxon>Neoptera</taxon>
        <taxon>Endopterygota</taxon>
        <taxon>Coleoptera</taxon>
        <taxon>Polyphaga</taxon>
        <taxon>Cucujiformia</taxon>
        <taxon>Chrysomeloidea</taxon>
        <taxon>Cerambycidae</taxon>
        <taxon>Lamiinae</taxon>
        <taxon>Acanthocinini</taxon>
        <taxon>Exocentrus</taxon>
    </lineage>
</organism>
<keyword evidence="1" id="KW-0812">Transmembrane</keyword>
<evidence type="ECO:0000313" key="3">
    <source>
        <dbReference type="EMBL" id="KAJ8922287.1"/>
    </source>
</evidence>